<reference evidence="4 5" key="1">
    <citation type="submission" date="2022-06" db="EMBL/GenBank/DDBJ databases">
        <title>Acetobacer genomes from food samples.</title>
        <authorList>
            <person name="Sombolestani A."/>
        </authorList>
    </citation>
    <scope>NUCLEOTIDE SEQUENCE [LARGE SCALE GENOMIC DNA]</scope>
    <source>
        <strain evidence="4 5">R-83281</strain>
    </source>
</reference>
<dbReference type="Gene3D" id="3.40.309.10">
    <property type="entry name" value="Aldehyde Dehydrogenase, Chain A, domain 2"/>
    <property type="match status" value="1"/>
</dbReference>
<dbReference type="InterPro" id="IPR016163">
    <property type="entry name" value="Ald_DH_C"/>
</dbReference>
<sequence length="698" mass="75638">MITAPRQAVFWPEPKRTIVMAPILASYAQDRWHKAVSGFEDIQSAVNGQIIAQASSSGLDFGGLVQHARNKGGPALRKLNFHQRADMIKKLALYLTERKQTLYDLSFNTGATSRDNLFDIDGGIGTLFAYASMAKKHLPDKYILAEEVETLSRNGTFMGTHILSSLQGVAVHINAYNFPCWGMLEKLAPAIIAGVPVITKPATVTSYVAHAVAQMIVDSGIFPPGAFQFICGSTGDLLDHLEGQDVLSFTGSITTSEKLRNHPIISANAVRFIAERDSLNAAVLGPDISPDMPEFDLFIRAVTQEMTVKAGQKCTAIRRIMVPETIIAEVTTALKARLDRIVVGDPQHEGVTMGPLAGLAQREDVRRHVATLAQESEIVFGDPQHCDPLGASDQSGAFMSPVLLQNLNPRDATSVHHTEAFGPVATIMPYTSLADAACLVKRGEGSLVATLCTYDDNVAAELVASLASFHGRLHILDRDCAKESTGHGSPLPALVHGGPGRAGGGEELGGIRGIRHYMQRTALQASPTRLTRLTGRWTIGAQEALRKEHPFRYNFAQLTVGDTIHTQPRTITVQDIEHFAEFTGDTFYAHTDEKAAAANPFFPGRVAHGYLLLSFAAGLFVDPAPGPLLANYGLESLRFLKPVSPGDAIQVRLTVKSKNAAREPHYGEVRWDVELFNQNKETVARYDLLTMSAQPAAA</sequence>
<feature type="domain" description="MaoC-like" evidence="3">
    <location>
        <begin position="559"/>
        <end position="670"/>
    </location>
</feature>
<dbReference type="InterPro" id="IPR002539">
    <property type="entry name" value="MaoC-like_dom"/>
</dbReference>
<dbReference type="Gene3D" id="3.10.129.10">
    <property type="entry name" value="Hotdog Thioesterase"/>
    <property type="match status" value="1"/>
</dbReference>
<dbReference type="PANTHER" id="PTHR43111:SF1">
    <property type="entry name" value="ALDEHYDE DEHYDROGENASE B-RELATED"/>
    <property type="match status" value="1"/>
</dbReference>
<evidence type="ECO:0000313" key="5">
    <source>
        <dbReference type="Proteomes" id="UP001523543"/>
    </source>
</evidence>
<dbReference type="RefSeq" id="WP_253550884.1">
    <property type="nucleotide sequence ID" value="NZ_JAMYZR010000034.1"/>
</dbReference>
<keyword evidence="5" id="KW-1185">Reference proteome</keyword>
<dbReference type="Gene3D" id="3.40.605.10">
    <property type="entry name" value="Aldehyde Dehydrogenase, Chain A, domain 1"/>
    <property type="match status" value="1"/>
</dbReference>
<dbReference type="Pfam" id="PF01575">
    <property type="entry name" value="MaoC_dehydratas"/>
    <property type="match status" value="1"/>
</dbReference>
<dbReference type="EMBL" id="JAMYZR010000034">
    <property type="protein sequence ID" value="MCP1246886.1"/>
    <property type="molecule type" value="Genomic_DNA"/>
</dbReference>
<accession>A0ABT1EU18</accession>
<keyword evidence="1" id="KW-0560">Oxidoreductase</keyword>
<dbReference type="InterPro" id="IPR015590">
    <property type="entry name" value="Aldehyde_DH_dom"/>
</dbReference>
<evidence type="ECO:0000259" key="2">
    <source>
        <dbReference type="Pfam" id="PF00171"/>
    </source>
</evidence>
<dbReference type="NCBIfam" id="TIGR02278">
    <property type="entry name" value="PaaN-DH"/>
    <property type="match status" value="1"/>
</dbReference>
<feature type="domain" description="Aldehyde dehydrogenase" evidence="2">
    <location>
        <begin position="41"/>
        <end position="519"/>
    </location>
</feature>
<dbReference type="Proteomes" id="UP001523543">
    <property type="component" value="Unassembled WGS sequence"/>
</dbReference>
<evidence type="ECO:0000259" key="3">
    <source>
        <dbReference type="Pfam" id="PF01575"/>
    </source>
</evidence>
<dbReference type="InterPro" id="IPR016162">
    <property type="entry name" value="Ald_DH_N"/>
</dbReference>
<dbReference type="Pfam" id="PF00171">
    <property type="entry name" value="Aldedh"/>
    <property type="match status" value="1"/>
</dbReference>
<dbReference type="PANTHER" id="PTHR43111">
    <property type="entry name" value="ALDEHYDE DEHYDROGENASE B-RELATED"/>
    <property type="match status" value="1"/>
</dbReference>
<protein>
    <submittedName>
        <fullName evidence="4">Phenylacetic acid degradation bifunctional protein PaaZ</fullName>
    </submittedName>
</protein>
<name>A0ABT1EU18_9PROT</name>
<dbReference type="SUPFAM" id="SSF53720">
    <property type="entry name" value="ALDH-like"/>
    <property type="match status" value="1"/>
</dbReference>
<evidence type="ECO:0000313" key="4">
    <source>
        <dbReference type="EMBL" id="MCP1246886.1"/>
    </source>
</evidence>
<comment type="caution">
    <text evidence="4">The sequence shown here is derived from an EMBL/GenBank/DDBJ whole genome shotgun (WGS) entry which is preliminary data.</text>
</comment>
<organism evidence="4 5">
    <name type="scientific">Acetobacter cerevisiae</name>
    <dbReference type="NCBI Taxonomy" id="178900"/>
    <lineage>
        <taxon>Bacteria</taxon>
        <taxon>Pseudomonadati</taxon>
        <taxon>Pseudomonadota</taxon>
        <taxon>Alphaproteobacteria</taxon>
        <taxon>Acetobacterales</taxon>
        <taxon>Acetobacteraceae</taxon>
        <taxon>Acetobacter</taxon>
    </lineage>
</organism>
<proteinExistence type="predicted"/>
<evidence type="ECO:0000256" key="1">
    <source>
        <dbReference type="ARBA" id="ARBA00023002"/>
    </source>
</evidence>
<dbReference type="NCBIfam" id="NF008868">
    <property type="entry name" value="PRK11903.1"/>
    <property type="match status" value="1"/>
</dbReference>
<dbReference type="CDD" id="cd07128">
    <property type="entry name" value="ALDH_MaoC-N"/>
    <property type="match status" value="1"/>
</dbReference>
<dbReference type="InterPro" id="IPR011966">
    <property type="entry name" value="PaaN-DH"/>
</dbReference>
<dbReference type="InterPro" id="IPR029069">
    <property type="entry name" value="HotDog_dom_sf"/>
</dbReference>
<dbReference type="SUPFAM" id="SSF54637">
    <property type="entry name" value="Thioesterase/thiol ester dehydrase-isomerase"/>
    <property type="match status" value="1"/>
</dbReference>
<gene>
    <name evidence="4" type="primary">paaZ</name>
    <name evidence="4" type="ORF">NKW54_13190</name>
</gene>
<dbReference type="InterPro" id="IPR016161">
    <property type="entry name" value="Ald_DH/histidinol_DH"/>
</dbReference>